<dbReference type="PANTHER" id="PTHR32507:SF7">
    <property type="entry name" value="K(+)_H(+) ANTIPORTER NHAP2"/>
    <property type="match status" value="1"/>
</dbReference>
<feature type="transmembrane region" description="Helical" evidence="9">
    <location>
        <begin position="6"/>
        <end position="24"/>
    </location>
</feature>
<dbReference type="Proteomes" id="UP000597444">
    <property type="component" value="Unassembled WGS sequence"/>
</dbReference>
<dbReference type="InterPro" id="IPR038770">
    <property type="entry name" value="Na+/solute_symporter_sf"/>
</dbReference>
<evidence type="ECO:0000256" key="5">
    <source>
        <dbReference type="ARBA" id="ARBA00022692"/>
    </source>
</evidence>
<evidence type="ECO:0000313" key="12">
    <source>
        <dbReference type="Proteomes" id="UP000597444"/>
    </source>
</evidence>
<feature type="transmembrane region" description="Helical" evidence="9">
    <location>
        <begin position="87"/>
        <end position="114"/>
    </location>
</feature>
<proteinExistence type="predicted"/>
<keyword evidence="2" id="KW-0813">Transport</keyword>
<evidence type="ECO:0000256" key="6">
    <source>
        <dbReference type="ARBA" id="ARBA00022989"/>
    </source>
</evidence>
<keyword evidence="3" id="KW-0050">Antiport</keyword>
<evidence type="ECO:0000256" key="4">
    <source>
        <dbReference type="ARBA" id="ARBA00022475"/>
    </source>
</evidence>
<feature type="domain" description="Cation/H+ exchanger transmembrane" evidence="10">
    <location>
        <begin position="14"/>
        <end position="387"/>
    </location>
</feature>
<feature type="transmembrane region" description="Helical" evidence="9">
    <location>
        <begin position="31"/>
        <end position="51"/>
    </location>
</feature>
<dbReference type="GO" id="GO:1902600">
    <property type="term" value="P:proton transmembrane transport"/>
    <property type="evidence" value="ECO:0007669"/>
    <property type="project" value="InterPro"/>
</dbReference>
<dbReference type="RefSeq" id="WP_220204026.1">
    <property type="nucleotide sequence ID" value="NZ_BNJK01000001.1"/>
</dbReference>
<evidence type="ECO:0000256" key="9">
    <source>
        <dbReference type="SAM" id="Phobius"/>
    </source>
</evidence>
<dbReference type="AlphaFoldDB" id="A0A8J3N0S5"/>
<keyword evidence="6 9" id="KW-1133">Transmembrane helix</keyword>
<gene>
    <name evidence="11" type="ORF">KSF_032800</name>
</gene>
<feature type="transmembrane region" description="Helical" evidence="9">
    <location>
        <begin position="120"/>
        <end position="140"/>
    </location>
</feature>
<evidence type="ECO:0000256" key="2">
    <source>
        <dbReference type="ARBA" id="ARBA00022448"/>
    </source>
</evidence>
<keyword evidence="5 9" id="KW-0812">Transmembrane</keyword>
<dbReference type="EMBL" id="BNJK01000001">
    <property type="protein sequence ID" value="GHO93232.1"/>
    <property type="molecule type" value="Genomic_DNA"/>
</dbReference>
<dbReference type="Gene3D" id="1.20.1530.20">
    <property type="match status" value="1"/>
</dbReference>
<evidence type="ECO:0000256" key="8">
    <source>
        <dbReference type="ARBA" id="ARBA00023136"/>
    </source>
</evidence>
<sequence length="403" mass="43483">MHFDEWVFVTSLLLLLSILAWKISSRLGIPGLLLFLGIGMLAGSEGPGRIYFDNVEIAQSVGVLALVFILFAGGLQTEWSDIRPVFGAGIALSTIGVLFTALIVEVFALLVLHASFYDGLLLGTIISATDAAAVFSVLAARNIQLKGSLLPLLELESGTNDPTAIFLTIGLIHFITNPHTTLWDVLVLFVQQMGIGTVMGLLIARVAGWLLNRIDLDVEGLYRVFTIALVLLTFGLTALLGGSGFLAVYLVGLFLSSHRVQRVDRLSHFHDSLAWLMQIAMFLILGLLVFPSHLLPVMGAGLMITAVVVFLARPVSVLLALSPVKMSLQEKLFIGWVGLRGATPIVLATFPLLANVPNAYDLFNLVFFVVFISVLLQGWTAPFVAKWLGVTVPEPAPETKAAP</sequence>
<feature type="transmembrane region" description="Helical" evidence="9">
    <location>
        <begin position="365"/>
        <end position="385"/>
    </location>
</feature>
<evidence type="ECO:0000313" key="11">
    <source>
        <dbReference type="EMBL" id="GHO93232.1"/>
    </source>
</evidence>
<feature type="transmembrane region" description="Helical" evidence="9">
    <location>
        <begin position="57"/>
        <end position="75"/>
    </location>
</feature>
<feature type="transmembrane region" description="Helical" evidence="9">
    <location>
        <begin position="182"/>
        <end position="204"/>
    </location>
</feature>
<dbReference type="Pfam" id="PF00999">
    <property type="entry name" value="Na_H_Exchanger"/>
    <property type="match status" value="1"/>
</dbReference>
<dbReference type="GO" id="GO:0005886">
    <property type="term" value="C:plasma membrane"/>
    <property type="evidence" value="ECO:0007669"/>
    <property type="project" value="UniProtKB-SubCell"/>
</dbReference>
<feature type="transmembrane region" description="Helical" evidence="9">
    <location>
        <begin position="224"/>
        <end position="252"/>
    </location>
</feature>
<dbReference type="NCBIfam" id="NF003715">
    <property type="entry name" value="PRK05326.1-2"/>
    <property type="match status" value="1"/>
</dbReference>
<evidence type="ECO:0000256" key="3">
    <source>
        <dbReference type="ARBA" id="ARBA00022449"/>
    </source>
</evidence>
<reference evidence="11" key="1">
    <citation type="submission" date="2020-10" db="EMBL/GenBank/DDBJ databases">
        <title>Taxonomic study of unclassified bacteria belonging to the class Ktedonobacteria.</title>
        <authorList>
            <person name="Yabe S."/>
            <person name="Wang C.M."/>
            <person name="Zheng Y."/>
            <person name="Sakai Y."/>
            <person name="Cavaletti L."/>
            <person name="Monciardini P."/>
            <person name="Donadio S."/>
        </authorList>
    </citation>
    <scope>NUCLEOTIDE SEQUENCE</scope>
    <source>
        <strain evidence="11">ID150040</strain>
    </source>
</reference>
<comment type="subcellular location">
    <subcellularLocation>
        <location evidence="1">Cell membrane</location>
        <topology evidence="1">Multi-pass membrane protein</topology>
    </subcellularLocation>
</comment>
<evidence type="ECO:0000256" key="1">
    <source>
        <dbReference type="ARBA" id="ARBA00004651"/>
    </source>
</evidence>
<keyword evidence="4" id="KW-1003">Cell membrane</keyword>
<evidence type="ECO:0000256" key="7">
    <source>
        <dbReference type="ARBA" id="ARBA00023065"/>
    </source>
</evidence>
<dbReference type="GO" id="GO:0015297">
    <property type="term" value="F:antiporter activity"/>
    <property type="evidence" value="ECO:0007669"/>
    <property type="project" value="UniProtKB-KW"/>
</dbReference>
<dbReference type="NCBIfam" id="NF003716">
    <property type="entry name" value="PRK05326.1-3"/>
    <property type="match status" value="1"/>
</dbReference>
<protein>
    <submittedName>
        <fullName evidence="11">K+/H+ antiporter</fullName>
    </submittedName>
</protein>
<organism evidence="11 12">
    <name type="scientific">Reticulibacter mediterranei</name>
    <dbReference type="NCBI Taxonomy" id="2778369"/>
    <lineage>
        <taxon>Bacteria</taxon>
        <taxon>Bacillati</taxon>
        <taxon>Chloroflexota</taxon>
        <taxon>Ktedonobacteria</taxon>
        <taxon>Ktedonobacterales</taxon>
        <taxon>Reticulibacteraceae</taxon>
        <taxon>Reticulibacter</taxon>
    </lineage>
</organism>
<feature type="transmembrane region" description="Helical" evidence="9">
    <location>
        <begin position="273"/>
        <end position="294"/>
    </location>
</feature>
<keyword evidence="7" id="KW-0406">Ion transport</keyword>
<feature type="transmembrane region" description="Helical" evidence="9">
    <location>
        <begin position="333"/>
        <end position="353"/>
    </location>
</feature>
<accession>A0A8J3N0S5</accession>
<name>A0A8J3N0S5_9CHLR</name>
<feature type="transmembrane region" description="Helical" evidence="9">
    <location>
        <begin position="300"/>
        <end position="321"/>
    </location>
</feature>
<evidence type="ECO:0000259" key="10">
    <source>
        <dbReference type="Pfam" id="PF00999"/>
    </source>
</evidence>
<keyword evidence="12" id="KW-1185">Reference proteome</keyword>
<dbReference type="InterPro" id="IPR006153">
    <property type="entry name" value="Cation/H_exchanger_TM"/>
</dbReference>
<comment type="caution">
    <text evidence="11">The sequence shown here is derived from an EMBL/GenBank/DDBJ whole genome shotgun (WGS) entry which is preliminary data.</text>
</comment>
<keyword evidence="8 9" id="KW-0472">Membrane</keyword>
<dbReference type="PANTHER" id="PTHR32507">
    <property type="entry name" value="NA(+)/H(+) ANTIPORTER 1"/>
    <property type="match status" value="1"/>
</dbReference>